<dbReference type="AlphaFoldDB" id="A0A9X2JR79"/>
<sequence>MSINKPLALVHIELFKREFLPKLYLALKLAKKYDFQILIGKVENYAQKKKGTGVYLNKDHGLWSRERLLKIQENGYLVTAFDEEGMIYKSDELYNQTRGDKELLERLDAVFLWGNKQLETIRKNNPARNNKYLTGSPKFDLYRKLKDRTNETSNESELVKVLINTRFTYVNPLSDSLEKEIDNLRRLNFITTPREEVEFQEFVESDKKIFLEFVKLIKSLANNDRFRITIRPHPAEKIDVYRELAGDFKNVTVDYSTELAQQICENDCVIHDGCTTAIEARALGKHVFGLRPDGLKSPYLSFANQFSTNFQECKPLIEHLHNRNNWQFEDVTDIARKYIANWSDSTATDSIAKVMNSFNTAPNPLLKHIAFKERVKYSFKRMLFHLIHKTFWIHGKLPSKIKNRLDSFYKSENKSLATFPPIYMTDVKRNIQNLCSLDNSLGSESDYVIKKVSAHSFLIYK</sequence>
<evidence type="ECO:0000313" key="1">
    <source>
        <dbReference type="EMBL" id="MCP1338548.1"/>
    </source>
</evidence>
<gene>
    <name evidence="1" type="ORF">NJR55_02990</name>
</gene>
<dbReference type="NCBIfam" id="TIGR04396">
    <property type="entry name" value="surf_polysacc"/>
    <property type="match status" value="1"/>
</dbReference>
<organism evidence="1 2">
    <name type="scientific">Idiomarina rhizosphaerae</name>
    <dbReference type="NCBI Taxonomy" id="2961572"/>
    <lineage>
        <taxon>Bacteria</taxon>
        <taxon>Pseudomonadati</taxon>
        <taxon>Pseudomonadota</taxon>
        <taxon>Gammaproteobacteria</taxon>
        <taxon>Alteromonadales</taxon>
        <taxon>Idiomarinaceae</taxon>
        <taxon>Idiomarina</taxon>
    </lineage>
</organism>
<accession>A0A9X2JR79</accession>
<dbReference type="EMBL" id="JAMZDE010000003">
    <property type="protein sequence ID" value="MCP1338548.1"/>
    <property type="molecule type" value="Genomic_DNA"/>
</dbReference>
<dbReference type="Proteomes" id="UP001139474">
    <property type="component" value="Unassembled WGS sequence"/>
</dbReference>
<protein>
    <recommendedName>
        <fullName evidence="3">Surface carbohydrate biosynthesis protein</fullName>
    </recommendedName>
</protein>
<evidence type="ECO:0000313" key="2">
    <source>
        <dbReference type="Proteomes" id="UP001139474"/>
    </source>
</evidence>
<evidence type="ECO:0008006" key="3">
    <source>
        <dbReference type="Google" id="ProtNLM"/>
    </source>
</evidence>
<proteinExistence type="predicted"/>
<reference evidence="1" key="1">
    <citation type="submission" date="2022-06" db="EMBL/GenBank/DDBJ databases">
        <title>Idiomarina rhizosphaerae M1R2S28.</title>
        <authorList>
            <person name="Sun J.-Q."/>
            <person name="Li L.-F."/>
        </authorList>
    </citation>
    <scope>NUCLEOTIDE SEQUENCE</scope>
    <source>
        <strain evidence="1">M1R2S28</strain>
    </source>
</reference>
<dbReference type="RefSeq" id="WP_253617711.1">
    <property type="nucleotide sequence ID" value="NZ_JAMZDE010000003.1"/>
</dbReference>
<name>A0A9X2JR79_9GAMM</name>
<comment type="caution">
    <text evidence="1">The sequence shown here is derived from an EMBL/GenBank/DDBJ whole genome shotgun (WGS) entry which is preliminary data.</text>
</comment>
<keyword evidence="2" id="KW-1185">Reference proteome</keyword>
<dbReference type="InterPro" id="IPR030906">
    <property type="entry name" value="Surf_polysacc"/>
</dbReference>